<evidence type="ECO:0000259" key="12">
    <source>
        <dbReference type="PROSITE" id="PS51017"/>
    </source>
</evidence>
<feature type="domain" description="CCT" evidence="12">
    <location>
        <begin position="334"/>
        <end position="376"/>
    </location>
</feature>
<evidence type="ECO:0000256" key="7">
    <source>
        <dbReference type="ARBA" id="ARBA00023242"/>
    </source>
</evidence>
<dbReference type="Pfam" id="PF00643">
    <property type="entry name" value="zf-B_box"/>
    <property type="match status" value="1"/>
</dbReference>
<dbReference type="GO" id="GO:0006355">
    <property type="term" value="P:regulation of DNA-templated transcription"/>
    <property type="evidence" value="ECO:0007669"/>
    <property type="project" value="UniProtKB-ARBA"/>
</dbReference>
<dbReference type="CDD" id="cd19821">
    <property type="entry name" value="Bbox1_BBX-like"/>
    <property type="match status" value="1"/>
</dbReference>
<gene>
    <name evidence="13" type="ORF">HRI_000608700</name>
</gene>
<comment type="caution">
    <text evidence="13">The sequence shown here is derived from an EMBL/GenBank/DDBJ whole genome shotgun (WGS) entry which is preliminary data.</text>
</comment>
<keyword evidence="3" id="KW-0479">Metal-binding</keyword>
<evidence type="ECO:0000313" key="13">
    <source>
        <dbReference type="EMBL" id="GMI69394.1"/>
    </source>
</evidence>
<accession>A0A9W7LM27</accession>
<keyword evidence="5 8" id="KW-0863">Zinc-finger</keyword>
<dbReference type="PROSITE" id="PS50119">
    <property type="entry name" value="ZF_BBOX"/>
    <property type="match status" value="2"/>
</dbReference>
<dbReference type="PROSITE" id="PS51017">
    <property type="entry name" value="CCT"/>
    <property type="match status" value="1"/>
</dbReference>
<dbReference type="OrthoDB" id="153872at2759"/>
<dbReference type="Pfam" id="PF06203">
    <property type="entry name" value="CCT"/>
    <property type="match status" value="1"/>
</dbReference>
<name>A0A9W7LM27_HIBTR</name>
<evidence type="ECO:0000256" key="1">
    <source>
        <dbReference type="ARBA" id="ARBA00004123"/>
    </source>
</evidence>
<dbReference type="InterPro" id="IPR000315">
    <property type="entry name" value="Znf_B-box"/>
</dbReference>
<dbReference type="GO" id="GO:0008270">
    <property type="term" value="F:zinc ion binding"/>
    <property type="evidence" value="ECO:0007669"/>
    <property type="project" value="UniProtKB-KW"/>
</dbReference>
<keyword evidence="14" id="KW-1185">Reference proteome</keyword>
<evidence type="ECO:0000256" key="8">
    <source>
        <dbReference type="PROSITE-ProRule" id="PRU00024"/>
    </source>
</evidence>
<keyword evidence="4" id="KW-0677">Repeat</keyword>
<proteinExistence type="inferred from homology"/>
<feature type="compositionally biased region" description="Polar residues" evidence="10">
    <location>
        <begin position="296"/>
        <end position="320"/>
    </location>
</feature>
<evidence type="ECO:0000256" key="9">
    <source>
        <dbReference type="PROSITE-ProRule" id="PRU00357"/>
    </source>
</evidence>
<evidence type="ECO:0000256" key="2">
    <source>
        <dbReference type="ARBA" id="ARBA00010024"/>
    </source>
</evidence>
<keyword evidence="7 9" id="KW-0539">Nucleus</keyword>
<dbReference type="InterPro" id="IPR049808">
    <property type="entry name" value="CONSTANS-like_Bbox1"/>
</dbReference>
<sequence>MTDQKVNKKQRRVCDYCNESKALLYCRADSAKLCFSCDREVHSANQLFTRHTRSQLCDACDDSPASIFCETEQSVFCTNCDWENHKFPSSSLHNRRPIEGFSGCPSVTELVSFVGIEDLGDKAPIFSEREGGGCGDGDGDGEDDGWLDLLSWETPVISSFDDLLVSTDFDHGFNPTDVLPLPKNRNASCGQHKVEVIHQLRELAKSEPTLSFGKTVVEAIDGFQPRMPDTDTLQPGTVHTSCKNDTDPISFPAYESSALRCFNDNVETTNQVFVHVSQLRGHTEETAVVPDKHQGSSRTIPVSDSLENQQHQNDAGTTSALPKVAVHELNSQERDSAISRYKEKRKTRRFDKHIRYESRKVRAESRTRIKGRFAKIER</sequence>
<dbReference type="InterPro" id="IPR010402">
    <property type="entry name" value="CCT_domain"/>
</dbReference>
<evidence type="ECO:0000256" key="6">
    <source>
        <dbReference type="ARBA" id="ARBA00022833"/>
    </source>
</evidence>
<dbReference type="PANTHER" id="PTHR31717:SF58">
    <property type="entry name" value="ZINC FINGER PROTEIN CONSTANS-LIKE 13"/>
    <property type="match status" value="1"/>
</dbReference>
<evidence type="ECO:0000256" key="3">
    <source>
        <dbReference type="ARBA" id="ARBA00022723"/>
    </source>
</evidence>
<keyword evidence="6" id="KW-0862">Zinc</keyword>
<comment type="subcellular location">
    <subcellularLocation>
        <location evidence="1 9">Nucleus</location>
    </subcellularLocation>
</comment>
<comment type="similarity">
    <text evidence="2">Belongs to the CONSTANS family.</text>
</comment>
<feature type="domain" description="B box-type" evidence="11">
    <location>
        <begin position="52"/>
        <end position="98"/>
    </location>
</feature>
<feature type="domain" description="B box-type" evidence="11">
    <location>
        <begin position="9"/>
        <end position="56"/>
    </location>
</feature>
<dbReference type="EMBL" id="BSYR01000006">
    <property type="protein sequence ID" value="GMI69394.1"/>
    <property type="molecule type" value="Genomic_DNA"/>
</dbReference>
<organism evidence="13 14">
    <name type="scientific">Hibiscus trionum</name>
    <name type="common">Flower of an hour</name>
    <dbReference type="NCBI Taxonomy" id="183268"/>
    <lineage>
        <taxon>Eukaryota</taxon>
        <taxon>Viridiplantae</taxon>
        <taxon>Streptophyta</taxon>
        <taxon>Embryophyta</taxon>
        <taxon>Tracheophyta</taxon>
        <taxon>Spermatophyta</taxon>
        <taxon>Magnoliopsida</taxon>
        <taxon>eudicotyledons</taxon>
        <taxon>Gunneridae</taxon>
        <taxon>Pentapetalae</taxon>
        <taxon>rosids</taxon>
        <taxon>malvids</taxon>
        <taxon>Malvales</taxon>
        <taxon>Malvaceae</taxon>
        <taxon>Malvoideae</taxon>
        <taxon>Hibiscus</taxon>
    </lineage>
</organism>
<evidence type="ECO:0000313" key="14">
    <source>
        <dbReference type="Proteomes" id="UP001165190"/>
    </source>
</evidence>
<evidence type="ECO:0000259" key="11">
    <source>
        <dbReference type="PROSITE" id="PS50119"/>
    </source>
</evidence>
<dbReference type="AlphaFoldDB" id="A0A9W7LM27"/>
<evidence type="ECO:0000256" key="4">
    <source>
        <dbReference type="ARBA" id="ARBA00022737"/>
    </source>
</evidence>
<evidence type="ECO:0000256" key="10">
    <source>
        <dbReference type="SAM" id="MobiDB-lite"/>
    </source>
</evidence>
<evidence type="ECO:0000256" key="5">
    <source>
        <dbReference type="ARBA" id="ARBA00022771"/>
    </source>
</evidence>
<dbReference type="GO" id="GO:0005634">
    <property type="term" value="C:nucleus"/>
    <property type="evidence" value="ECO:0007669"/>
    <property type="project" value="UniProtKB-SubCell"/>
</dbReference>
<dbReference type="Proteomes" id="UP001165190">
    <property type="component" value="Unassembled WGS sequence"/>
</dbReference>
<dbReference type="SMART" id="SM00336">
    <property type="entry name" value="BBOX"/>
    <property type="match status" value="2"/>
</dbReference>
<dbReference type="PANTHER" id="PTHR31717">
    <property type="entry name" value="ZINC FINGER PROTEIN CONSTANS-LIKE 10"/>
    <property type="match status" value="1"/>
</dbReference>
<feature type="region of interest" description="Disordered" evidence="10">
    <location>
        <begin position="291"/>
        <end position="322"/>
    </location>
</feature>
<protein>
    <submittedName>
        <fullName evidence="13">B-box protein 11</fullName>
    </submittedName>
</protein>
<reference evidence="13" key="1">
    <citation type="submission" date="2023-05" db="EMBL/GenBank/DDBJ databases">
        <title>Genome and transcriptome analyses reveal genes involved in the formation of fine ridges on petal epidermal cells in Hibiscus trionum.</title>
        <authorList>
            <person name="Koshimizu S."/>
            <person name="Masuda S."/>
            <person name="Ishii T."/>
            <person name="Shirasu K."/>
            <person name="Hoshino A."/>
            <person name="Arita M."/>
        </authorList>
    </citation>
    <scope>NUCLEOTIDE SEQUENCE</scope>
    <source>
        <strain evidence="13">Hamamatsu line</strain>
    </source>
</reference>